<dbReference type="InterPro" id="IPR050191">
    <property type="entry name" value="ATP-dep_DNA_ligase"/>
</dbReference>
<keyword evidence="8" id="KW-1185">Reference proteome</keyword>
<dbReference type="PANTHER" id="PTHR45674">
    <property type="entry name" value="DNA LIGASE 1/3 FAMILY MEMBER"/>
    <property type="match status" value="1"/>
</dbReference>
<comment type="caution">
    <text evidence="7">The sequence shown here is derived from an EMBL/GenBank/DDBJ whole genome shotgun (WGS) entry which is preliminary data.</text>
</comment>
<dbReference type="PROSITE" id="PS50160">
    <property type="entry name" value="DNA_LIGASE_A3"/>
    <property type="match status" value="1"/>
</dbReference>
<dbReference type="Gene3D" id="2.40.50.140">
    <property type="entry name" value="Nucleic acid-binding proteins"/>
    <property type="match status" value="1"/>
</dbReference>
<feature type="region of interest" description="Disordered" evidence="5">
    <location>
        <begin position="1"/>
        <end position="21"/>
    </location>
</feature>
<dbReference type="EC" id="6.5.1.1" evidence="2"/>
<gene>
    <name evidence="7" type="ORF">E1161_05415</name>
</gene>
<evidence type="ECO:0000313" key="8">
    <source>
        <dbReference type="Proteomes" id="UP000294744"/>
    </source>
</evidence>
<dbReference type="EMBL" id="SMKV01000005">
    <property type="protein sequence ID" value="TDC95075.1"/>
    <property type="molecule type" value="Genomic_DNA"/>
</dbReference>
<feature type="domain" description="ATP-dependent DNA ligase family profile" evidence="6">
    <location>
        <begin position="152"/>
        <end position="290"/>
    </location>
</feature>
<dbReference type="InterPro" id="IPR012340">
    <property type="entry name" value="NA-bd_OB-fold"/>
</dbReference>
<dbReference type="InterPro" id="IPR044117">
    <property type="entry name" value="OBF_LigC-like"/>
</dbReference>
<dbReference type="GO" id="GO:0006310">
    <property type="term" value="P:DNA recombination"/>
    <property type="evidence" value="ECO:0007669"/>
    <property type="project" value="InterPro"/>
</dbReference>
<dbReference type="AlphaFoldDB" id="A0A4V2Y886"/>
<dbReference type="NCBIfam" id="NF006078">
    <property type="entry name" value="PRK08224.1"/>
    <property type="match status" value="1"/>
</dbReference>
<evidence type="ECO:0000313" key="7">
    <source>
        <dbReference type="EMBL" id="TDC95075.1"/>
    </source>
</evidence>
<dbReference type="CDD" id="cd07970">
    <property type="entry name" value="OBF_DNA_ligase_LigC"/>
    <property type="match status" value="1"/>
</dbReference>
<dbReference type="Pfam" id="PF04679">
    <property type="entry name" value="DNA_ligase_A_C"/>
    <property type="match status" value="1"/>
</dbReference>
<dbReference type="SUPFAM" id="SSF50249">
    <property type="entry name" value="Nucleic acid-binding proteins"/>
    <property type="match status" value="1"/>
</dbReference>
<dbReference type="InterPro" id="IPR044119">
    <property type="entry name" value="Adenylation_LigC-like"/>
</dbReference>
<dbReference type="GO" id="GO:0003910">
    <property type="term" value="F:DNA ligase (ATP) activity"/>
    <property type="evidence" value="ECO:0007669"/>
    <property type="project" value="UniProtKB-EC"/>
</dbReference>
<dbReference type="PANTHER" id="PTHR45674:SF4">
    <property type="entry name" value="DNA LIGASE 1"/>
    <property type="match status" value="1"/>
</dbReference>
<keyword evidence="3 7" id="KW-0436">Ligase</keyword>
<evidence type="ECO:0000259" key="6">
    <source>
        <dbReference type="PROSITE" id="PS50160"/>
    </source>
</evidence>
<dbReference type="InterPro" id="IPR012310">
    <property type="entry name" value="DNA_ligase_ATP-dep_cent"/>
</dbReference>
<organism evidence="7 8">
    <name type="scientific">Saccharopolyspora aridisoli</name>
    <dbReference type="NCBI Taxonomy" id="2530385"/>
    <lineage>
        <taxon>Bacteria</taxon>
        <taxon>Bacillati</taxon>
        <taxon>Actinomycetota</taxon>
        <taxon>Actinomycetes</taxon>
        <taxon>Pseudonocardiales</taxon>
        <taxon>Pseudonocardiaceae</taxon>
        <taxon>Saccharopolyspora</taxon>
    </lineage>
</organism>
<dbReference type="SUPFAM" id="SSF56091">
    <property type="entry name" value="DNA ligase/mRNA capping enzyme, catalytic domain"/>
    <property type="match status" value="1"/>
</dbReference>
<dbReference type="InterPro" id="IPR012309">
    <property type="entry name" value="DNA_ligase_ATP-dep_C"/>
</dbReference>
<dbReference type="OrthoDB" id="9770771at2"/>
<sequence length="408" mass="45374">MSWTRRSSLAPARPWGGKRCPRPSGCAWTAPPSNAFSRRAVVLPLHPPVKPMLASPVDGVPRREGLLFEPKWDGFRCLAFVDPGSPVLLQSRTGRGLERYFPEVQATFSQQLERPAVLDGELVVIRHDSDGDRLDWNVLSERIHPAASRVKALAERTPATFIAFDLLALDDHDLTGSAQSERRSLLADLGLDRPGLRTTPATEDPELAEEWFRLFEGAGLDGIIAKPLDGPYVPGKRTMLKIKHSRTVDCVVAGLRWHANTEPGTAVGSLQLGLHDEHGVLHHVGVVGSFSATRRRELAGELTELITDGEHPWVGENATGRRLPGSVNRWNSNEQPWVPLRPARVVEVSYDHTEGGHPARFRHTTQFVRWRPDRDPKSCDYAQLDEPMRYDLDSVLFGAVHRTERSSG</sequence>
<protein>
    <recommendedName>
        <fullName evidence="2">DNA ligase (ATP)</fullName>
        <ecNumber evidence="2">6.5.1.1</ecNumber>
    </recommendedName>
</protein>
<accession>A0A4V2Y886</accession>
<dbReference type="GO" id="GO:0006281">
    <property type="term" value="P:DNA repair"/>
    <property type="evidence" value="ECO:0007669"/>
    <property type="project" value="InterPro"/>
</dbReference>
<comment type="similarity">
    <text evidence="1">Belongs to the ATP-dependent DNA ligase family.</text>
</comment>
<dbReference type="CDD" id="cd07905">
    <property type="entry name" value="Adenylation_DNA_ligase_LigC"/>
    <property type="match status" value="1"/>
</dbReference>
<reference evidence="7 8" key="1">
    <citation type="submission" date="2019-03" db="EMBL/GenBank/DDBJ databases">
        <title>Draft genome sequences of novel Actinobacteria.</title>
        <authorList>
            <person name="Sahin N."/>
            <person name="Ay H."/>
            <person name="Saygin H."/>
        </authorList>
    </citation>
    <scope>NUCLEOTIDE SEQUENCE [LARGE SCALE GENOMIC DNA]</scope>
    <source>
        <strain evidence="7 8">16K404</strain>
    </source>
</reference>
<evidence type="ECO:0000256" key="3">
    <source>
        <dbReference type="ARBA" id="ARBA00022598"/>
    </source>
</evidence>
<name>A0A4V2Y886_9PSEU</name>
<comment type="catalytic activity">
    <reaction evidence="4">
        <text>ATP + (deoxyribonucleotide)n-3'-hydroxyl + 5'-phospho-(deoxyribonucleotide)m = (deoxyribonucleotide)n+m + AMP + diphosphate.</text>
        <dbReference type="EC" id="6.5.1.1"/>
    </reaction>
</comment>
<evidence type="ECO:0000256" key="2">
    <source>
        <dbReference type="ARBA" id="ARBA00012727"/>
    </source>
</evidence>
<dbReference type="Proteomes" id="UP000294744">
    <property type="component" value="Unassembled WGS sequence"/>
</dbReference>
<evidence type="ECO:0000256" key="1">
    <source>
        <dbReference type="ARBA" id="ARBA00007572"/>
    </source>
</evidence>
<evidence type="ECO:0000256" key="5">
    <source>
        <dbReference type="SAM" id="MobiDB-lite"/>
    </source>
</evidence>
<evidence type="ECO:0000256" key="4">
    <source>
        <dbReference type="ARBA" id="ARBA00034003"/>
    </source>
</evidence>
<dbReference type="Gene3D" id="3.30.470.30">
    <property type="entry name" value="DNA ligase/mRNA capping enzyme"/>
    <property type="match status" value="1"/>
</dbReference>
<proteinExistence type="inferred from homology"/>
<dbReference type="GO" id="GO:0005524">
    <property type="term" value="F:ATP binding"/>
    <property type="evidence" value="ECO:0007669"/>
    <property type="project" value="InterPro"/>
</dbReference>
<dbReference type="Pfam" id="PF01068">
    <property type="entry name" value="DNA_ligase_A_M"/>
    <property type="match status" value="1"/>
</dbReference>